<dbReference type="InterPro" id="IPR008920">
    <property type="entry name" value="TF_FadR/GntR_C"/>
</dbReference>
<name>A0ABX3ZU30_9RHOB</name>
<dbReference type="Pfam" id="PF07729">
    <property type="entry name" value="FCD"/>
    <property type="match status" value="1"/>
</dbReference>
<evidence type="ECO:0000259" key="4">
    <source>
        <dbReference type="PROSITE" id="PS50949"/>
    </source>
</evidence>
<dbReference type="PANTHER" id="PTHR43537">
    <property type="entry name" value="TRANSCRIPTIONAL REGULATOR, GNTR FAMILY"/>
    <property type="match status" value="1"/>
</dbReference>
<organism evidence="5 6">
    <name type="scientific">Haematobacter missouriensis</name>
    <dbReference type="NCBI Taxonomy" id="366616"/>
    <lineage>
        <taxon>Bacteria</taxon>
        <taxon>Pseudomonadati</taxon>
        <taxon>Pseudomonadota</taxon>
        <taxon>Alphaproteobacteria</taxon>
        <taxon>Rhodobacterales</taxon>
        <taxon>Paracoccaceae</taxon>
        <taxon>Haematobacter</taxon>
    </lineage>
</organism>
<dbReference type="Pfam" id="PF00392">
    <property type="entry name" value="GntR"/>
    <property type="match status" value="1"/>
</dbReference>
<dbReference type="EMBL" id="NIPV01000089">
    <property type="protein sequence ID" value="OWJ73748.1"/>
    <property type="molecule type" value="Genomic_DNA"/>
</dbReference>
<dbReference type="PANTHER" id="PTHR43537:SF20">
    <property type="entry name" value="HTH-TYPE TRANSCRIPTIONAL REPRESSOR GLAR"/>
    <property type="match status" value="1"/>
</dbReference>
<sequence length="221" mass="24572">MLQTEDTPPTLYARLRSDIIMGRLAPGRKLRLETLRESYDVGTSSLREALTRLASDGFVLAEGQRGFEVAPISRAGLHEIAALRLLLEEHALTRSFAAGGLDWEAAVLSAHHKLDAHEERLEAGNAEDIPAWRRSDWAFHQTLIAACGSRVLMQTHAEVFDKYLRYQMIALTFRPEASRQEHRALRDAALRHDSAAAVAILRAHINAGVAHAMDHMEALTP</sequence>
<keyword evidence="2" id="KW-0238">DNA-binding</keyword>
<dbReference type="SMART" id="SM00895">
    <property type="entry name" value="FCD"/>
    <property type="match status" value="1"/>
</dbReference>
<dbReference type="InterPro" id="IPR011711">
    <property type="entry name" value="GntR_C"/>
</dbReference>
<comment type="caution">
    <text evidence="5">The sequence shown here is derived from an EMBL/GenBank/DDBJ whole genome shotgun (WGS) entry which is preliminary data.</text>
</comment>
<dbReference type="SMART" id="SM00345">
    <property type="entry name" value="HTH_GNTR"/>
    <property type="match status" value="1"/>
</dbReference>
<keyword evidence="1" id="KW-0805">Transcription regulation</keyword>
<dbReference type="Gene3D" id="1.20.120.530">
    <property type="entry name" value="GntR ligand-binding domain-like"/>
    <property type="match status" value="1"/>
</dbReference>
<dbReference type="SUPFAM" id="SSF48008">
    <property type="entry name" value="GntR ligand-binding domain-like"/>
    <property type="match status" value="1"/>
</dbReference>
<dbReference type="Gene3D" id="1.10.10.10">
    <property type="entry name" value="Winged helix-like DNA-binding domain superfamily/Winged helix DNA-binding domain"/>
    <property type="match status" value="1"/>
</dbReference>
<keyword evidence="6" id="KW-1185">Reference proteome</keyword>
<feature type="domain" description="HTH gntR-type" evidence="4">
    <location>
        <begin position="5"/>
        <end position="72"/>
    </location>
</feature>
<dbReference type="PROSITE" id="PS50949">
    <property type="entry name" value="HTH_GNTR"/>
    <property type="match status" value="1"/>
</dbReference>
<dbReference type="SUPFAM" id="SSF46785">
    <property type="entry name" value="Winged helix' DNA-binding domain"/>
    <property type="match status" value="1"/>
</dbReference>
<dbReference type="InterPro" id="IPR036390">
    <property type="entry name" value="WH_DNA-bd_sf"/>
</dbReference>
<keyword evidence="3" id="KW-0804">Transcription</keyword>
<reference evidence="5 6" key="1">
    <citation type="submission" date="2016-11" db="EMBL/GenBank/DDBJ databases">
        <title>Comparison of Traditional DNA-DNA Hybridization with In Silico Genomic Analysis.</title>
        <authorList>
            <person name="Nicholson A.C."/>
            <person name="Sammons S."/>
            <person name="Humrighouse B.W."/>
            <person name="Graziano J."/>
            <person name="Lasker B."/>
            <person name="Whitney A.M."/>
            <person name="Mcquiston J.R."/>
        </authorList>
    </citation>
    <scope>NUCLEOTIDE SEQUENCE [LARGE SCALE GENOMIC DNA]</scope>
    <source>
        <strain evidence="5 6">H1892</strain>
    </source>
</reference>
<evidence type="ECO:0000313" key="5">
    <source>
        <dbReference type="EMBL" id="OWJ73748.1"/>
    </source>
</evidence>
<evidence type="ECO:0000256" key="2">
    <source>
        <dbReference type="ARBA" id="ARBA00023125"/>
    </source>
</evidence>
<protein>
    <submittedName>
        <fullName evidence="5">GntR family transcriptional regulator</fullName>
    </submittedName>
</protein>
<gene>
    <name evidence="5" type="ORF">CDV53_15175</name>
</gene>
<evidence type="ECO:0000256" key="3">
    <source>
        <dbReference type="ARBA" id="ARBA00023163"/>
    </source>
</evidence>
<accession>A0ABX3ZU30</accession>
<evidence type="ECO:0000313" key="6">
    <source>
        <dbReference type="Proteomes" id="UP000214673"/>
    </source>
</evidence>
<dbReference type="InterPro" id="IPR036388">
    <property type="entry name" value="WH-like_DNA-bd_sf"/>
</dbReference>
<dbReference type="RefSeq" id="WP_088239065.1">
    <property type="nucleotide sequence ID" value="NZ_NIPV01000089.1"/>
</dbReference>
<dbReference type="InterPro" id="IPR000524">
    <property type="entry name" value="Tscrpt_reg_HTH_GntR"/>
</dbReference>
<proteinExistence type="predicted"/>
<evidence type="ECO:0000256" key="1">
    <source>
        <dbReference type="ARBA" id="ARBA00023015"/>
    </source>
</evidence>
<dbReference type="Proteomes" id="UP000214673">
    <property type="component" value="Unassembled WGS sequence"/>
</dbReference>